<evidence type="ECO:0000313" key="3">
    <source>
        <dbReference type="EMBL" id="CAE0471267.1"/>
    </source>
</evidence>
<dbReference type="AlphaFoldDB" id="A0A6S8X195"/>
<evidence type="ECO:0000256" key="1">
    <source>
        <dbReference type="SAM" id="MobiDB-lite"/>
    </source>
</evidence>
<protein>
    <submittedName>
        <fullName evidence="3">Uncharacterized protein</fullName>
    </submittedName>
</protein>
<dbReference type="EMBL" id="HBIO01020947">
    <property type="protein sequence ID" value="CAE0471267.1"/>
    <property type="molecule type" value="Transcribed_RNA"/>
</dbReference>
<accession>A0A6S8X195</accession>
<feature type="compositionally biased region" description="Basic residues" evidence="1">
    <location>
        <begin position="261"/>
        <end position="287"/>
    </location>
</feature>
<sequence length="306" mass="34381">MNTPNSSSANCSRSCGTCVACLQATLQKLIATQQATIQKLHEKCPTLRDYARREFSISNETGSSAHVNTNHRVAKHTRMTVPEIRIDDSFWDERICDHFDTSVIDSEADVNALLKYIILHVIEGLGLESHLDVMLDVPIMDTAPDLIIRTKVNKIIIGSVEGKKPPKGTNKDKELKKIFVGNGETFEQLCVCKIQLGTHTVGLISTLKGYQLLSTKDLSNEDVLTLDKAKSFFNSYNKDIDECSPDKTTKKNSYGNECQRGPKKRTKSIALTKRKEKGSNKKNKKRESQHCNKQYKWYGGEKILCI</sequence>
<proteinExistence type="predicted"/>
<gene>
    <name evidence="2" type="ORF">CDEB00056_LOCUS16115</name>
    <name evidence="3" type="ORF">CDEB00056_LOCUS16120</name>
</gene>
<organism evidence="3">
    <name type="scientific">Chaetoceros debilis</name>
    <dbReference type="NCBI Taxonomy" id="122233"/>
    <lineage>
        <taxon>Eukaryota</taxon>
        <taxon>Sar</taxon>
        <taxon>Stramenopiles</taxon>
        <taxon>Ochrophyta</taxon>
        <taxon>Bacillariophyta</taxon>
        <taxon>Coscinodiscophyceae</taxon>
        <taxon>Chaetocerotophycidae</taxon>
        <taxon>Chaetocerotales</taxon>
        <taxon>Chaetocerotaceae</taxon>
        <taxon>Chaetoceros</taxon>
    </lineage>
</organism>
<dbReference type="EMBL" id="HBIO01020941">
    <property type="protein sequence ID" value="CAE0471262.1"/>
    <property type="molecule type" value="Transcribed_RNA"/>
</dbReference>
<feature type="region of interest" description="Disordered" evidence="1">
    <location>
        <begin position="245"/>
        <end position="289"/>
    </location>
</feature>
<name>A0A6S8X195_9STRA</name>
<reference evidence="3" key="1">
    <citation type="submission" date="2021-01" db="EMBL/GenBank/DDBJ databases">
        <authorList>
            <person name="Corre E."/>
            <person name="Pelletier E."/>
            <person name="Niang G."/>
            <person name="Scheremetjew M."/>
            <person name="Finn R."/>
            <person name="Kale V."/>
            <person name="Holt S."/>
            <person name="Cochrane G."/>
            <person name="Meng A."/>
            <person name="Brown T."/>
            <person name="Cohen L."/>
        </authorList>
    </citation>
    <scope>NUCLEOTIDE SEQUENCE</scope>
    <source>
        <strain evidence="3">MM31A-1</strain>
    </source>
</reference>
<evidence type="ECO:0000313" key="2">
    <source>
        <dbReference type="EMBL" id="CAE0471262.1"/>
    </source>
</evidence>